<keyword evidence="3" id="KW-1185">Reference proteome</keyword>
<feature type="region of interest" description="Disordered" evidence="1">
    <location>
        <begin position="205"/>
        <end position="229"/>
    </location>
</feature>
<gene>
    <name evidence="2" type="ORF">K466DRAFT_567437</name>
</gene>
<dbReference type="EMBL" id="ML211343">
    <property type="protein sequence ID" value="TFK84076.1"/>
    <property type="molecule type" value="Genomic_DNA"/>
</dbReference>
<sequence length="335" mass="37793">MEDAALLPAIGLLRPEIVAQLRKENESSSAPSWEINDDPERGWEINDDPERGWVSFAWGIDTPAARSRVMKELCERWRDTGLWPDEISGFVGALCWNAGPYNASARTRRLGREPAEPVTDAAEVEPLSGWAGSLAPRLSLRCVALVLGRMYECYNLVLTNLREREKGEAGGTKIEQYLSKPFLESNHLVKDYAAHTLVHKSSGCNLLSPPSRKPPTRSIAEQRQASREEKITNDDVARLRHLWFLKEMQDTTCIRCLHSDPNTVNSTSVAATAVREGVEVLVLLQQLESENTSMKQEYIDRFPDDIPHINNLPTDCYHCFILKDANMVISCRQYD</sequence>
<accession>A0A5C3P346</accession>
<evidence type="ECO:0000313" key="2">
    <source>
        <dbReference type="EMBL" id="TFK84076.1"/>
    </source>
</evidence>
<evidence type="ECO:0000256" key="1">
    <source>
        <dbReference type="SAM" id="MobiDB-lite"/>
    </source>
</evidence>
<evidence type="ECO:0000313" key="3">
    <source>
        <dbReference type="Proteomes" id="UP000308197"/>
    </source>
</evidence>
<dbReference type="InParanoid" id="A0A5C3P346"/>
<dbReference type="AlphaFoldDB" id="A0A5C3P346"/>
<dbReference type="Proteomes" id="UP000308197">
    <property type="component" value="Unassembled WGS sequence"/>
</dbReference>
<protein>
    <submittedName>
        <fullName evidence="2">Uncharacterized protein</fullName>
    </submittedName>
</protein>
<organism evidence="2 3">
    <name type="scientific">Polyporus arcularius HHB13444</name>
    <dbReference type="NCBI Taxonomy" id="1314778"/>
    <lineage>
        <taxon>Eukaryota</taxon>
        <taxon>Fungi</taxon>
        <taxon>Dikarya</taxon>
        <taxon>Basidiomycota</taxon>
        <taxon>Agaricomycotina</taxon>
        <taxon>Agaricomycetes</taxon>
        <taxon>Polyporales</taxon>
        <taxon>Polyporaceae</taxon>
        <taxon>Polyporus</taxon>
    </lineage>
</organism>
<dbReference type="Gene3D" id="3.30.750.160">
    <property type="match status" value="1"/>
</dbReference>
<proteinExistence type="predicted"/>
<name>A0A5C3P346_9APHY</name>
<reference evidence="2 3" key="1">
    <citation type="journal article" date="2019" name="Nat. Ecol. Evol.">
        <title>Megaphylogeny resolves global patterns of mushroom evolution.</title>
        <authorList>
            <person name="Varga T."/>
            <person name="Krizsan K."/>
            <person name="Foldi C."/>
            <person name="Dima B."/>
            <person name="Sanchez-Garcia M."/>
            <person name="Sanchez-Ramirez S."/>
            <person name="Szollosi G.J."/>
            <person name="Szarkandi J.G."/>
            <person name="Papp V."/>
            <person name="Albert L."/>
            <person name="Andreopoulos W."/>
            <person name="Angelini C."/>
            <person name="Antonin V."/>
            <person name="Barry K.W."/>
            <person name="Bougher N.L."/>
            <person name="Buchanan P."/>
            <person name="Buyck B."/>
            <person name="Bense V."/>
            <person name="Catcheside P."/>
            <person name="Chovatia M."/>
            <person name="Cooper J."/>
            <person name="Damon W."/>
            <person name="Desjardin D."/>
            <person name="Finy P."/>
            <person name="Geml J."/>
            <person name="Haridas S."/>
            <person name="Hughes K."/>
            <person name="Justo A."/>
            <person name="Karasinski D."/>
            <person name="Kautmanova I."/>
            <person name="Kiss B."/>
            <person name="Kocsube S."/>
            <person name="Kotiranta H."/>
            <person name="LaButti K.M."/>
            <person name="Lechner B.E."/>
            <person name="Liimatainen K."/>
            <person name="Lipzen A."/>
            <person name="Lukacs Z."/>
            <person name="Mihaltcheva S."/>
            <person name="Morgado L.N."/>
            <person name="Niskanen T."/>
            <person name="Noordeloos M.E."/>
            <person name="Ohm R.A."/>
            <person name="Ortiz-Santana B."/>
            <person name="Ovrebo C."/>
            <person name="Racz N."/>
            <person name="Riley R."/>
            <person name="Savchenko A."/>
            <person name="Shiryaev A."/>
            <person name="Soop K."/>
            <person name="Spirin V."/>
            <person name="Szebenyi C."/>
            <person name="Tomsovsky M."/>
            <person name="Tulloss R.E."/>
            <person name="Uehling J."/>
            <person name="Grigoriev I.V."/>
            <person name="Vagvolgyi C."/>
            <person name="Papp T."/>
            <person name="Martin F.M."/>
            <person name="Miettinen O."/>
            <person name="Hibbett D.S."/>
            <person name="Nagy L.G."/>
        </authorList>
    </citation>
    <scope>NUCLEOTIDE SEQUENCE [LARGE SCALE GENOMIC DNA]</scope>
    <source>
        <strain evidence="2 3">HHB13444</strain>
    </source>
</reference>